<name>A0A382NFG6_9ZZZZ</name>
<dbReference type="GO" id="GO:0015833">
    <property type="term" value="P:peptide transport"/>
    <property type="evidence" value="ECO:0007669"/>
    <property type="project" value="TreeGrafter"/>
</dbReference>
<evidence type="ECO:0000256" key="4">
    <source>
        <dbReference type="ARBA" id="ARBA00022729"/>
    </source>
</evidence>
<organism evidence="6">
    <name type="scientific">marine metagenome</name>
    <dbReference type="NCBI Taxonomy" id="408172"/>
    <lineage>
        <taxon>unclassified sequences</taxon>
        <taxon>metagenomes</taxon>
        <taxon>ecological metagenomes</taxon>
    </lineage>
</organism>
<dbReference type="PANTHER" id="PTHR30290">
    <property type="entry name" value="PERIPLASMIC BINDING COMPONENT OF ABC TRANSPORTER"/>
    <property type="match status" value="1"/>
</dbReference>
<protein>
    <recommendedName>
        <fullName evidence="5">Solute-binding protein family 5 domain-containing protein</fullName>
    </recommendedName>
</protein>
<dbReference type="Gene3D" id="3.40.190.10">
    <property type="entry name" value="Periplasmic binding protein-like II"/>
    <property type="match status" value="1"/>
</dbReference>
<accession>A0A382NFG6</accession>
<keyword evidence="3" id="KW-0813">Transport</keyword>
<feature type="non-terminal residue" evidence="6">
    <location>
        <position position="239"/>
    </location>
</feature>
<dbReference type="GO" id="GO:1904680">
    <property type="term" value="F:peptide transmembrane transporter activity"/>
    <property type="evidence" value="ECO:0007669"/>
    <property type="project" value="TreeGrafter"/>
</dbReference>
<dbReference type="InterPro" id="IPR000914">
    <property type="entry name" value="SBP_5_dom"/>
</dbReference>
<proteinExistence type="inferred from homology"/>
<evidence type="ECO:0000259" key="5">
    <source>
        <dbReference type="Pfam" id="PF00496"/>
    </source>
</evidence>
<dbReference type="EMBL" id="UINC01099744">
    <property type="protein sequence ID" value="SVC59248.1"/>
    <property type="molecule type" value="Genomic_DNA"/>
</dbReference>
<gene>
    <name evidence="6" type="ORF">METZ01_LOCUS312102</name>
</gene>
<sequence>MLLLSLFSVILACDSVDQVQETVINSIGRKLPPDAAPVEQQIFRYMFREPTTLDISVATYEADGTFFAFERLLLLDENNILVPGAADRWESSQDGKTWTFHLRPGAKWSDGRPVTAEDFEYSYRRMLDPASGNTYAFLYYDIKGGRAFNQGDGTNPEILGVSAPNDSTFIVETEGPCPYLPYIVSFITSSPVPKWQVEKYETKWTEPENIVSNFTYKMVEWNHGSDMTFALDENYNGPH</sequence>
<keyword evidence="4" id="KW-0732">Signal</keyword>
<dbReference type="Pfam" id="PF00496">
    <property type="entry name" value="SBP_bac_5"/>
    <property type="match status" value="1"/>
</dbReference>
<dbReference type="InterPro" id="IPR039424">
    <property type="entry name" value="SBP_5"/>
</dbReference>
<comment type="subcellular location">
    <subcellularLocation>
        <location evidence="1">Cell envelope</location>
    </subcellularLocation>
</comment>
<dbReference type="Gene3D" id="3.90.76.10">
    <property type="entry name" value="Dipeptide-binding Protein, Domain 1"/>
    <property type="match status" value="1"/>
</dbReference>
<reference evidence="6" key="1">
    <citation type="submission" date="2018-05" db="EMBL/GenBank/DDBJ databases">
        <authorList>
            <person name="Lanie J.A."/>
            <person name="Ng W.-L."/>
            <person name="Kazmierczak K.M."/>
            <person name="Andrzejewski T.M."/>
            <person name="Davidsen T.M."/>
            <person name="Wayne K.J."/>
            <person name="Tettelin H."/>
            <person name="Glass J.I."/>
            <person name="Rusch D."/>
            <person name="Podicherti R."/>
            <person name="Tsui H.-C.T."/>
            <person name="Winkler M.E."/>
        </authorList>
    </citation>
    <scope>NUCLEOTIDE SEQUENCE</scope>
</reference>
<dbReference type="FunFam" id="3.90.76.10:FF:000001">
    <property type="entry name" value="Oligopeptide ABC transporter substrate-binding protein"/>
    <property type="match status" value="1"/>
</dbReference>
<evidence type="ECO:0000256" key="3">
    <source>
        <dbReference type="ARBA" id="ARBA00022448"/>
    </source>
</evidence>
<evidence type="ECO:0000256" key="2">
    <source>
        <dbReference type="ARBA" id="ARBA00005695"/>
    </source>
</evidence>
<comment type="similarity">
    <text evidence="2">Belongs to the bacterial solute-binding protein 5 family.</text>
</comment>
<dbReference type="AlphaFoldDB" id="A0A382NFG6"/>
<evidence type="ECO:0000256" key="1">
    <source>
        <dbReference type="ARBA" id="ARBA00004196"/>
    </source>
</evidence>
<dbReference type="SUPFAM" id="SSF53850">
    <property type="entry name" value="Periplasmic binding protein-like II"/>
    <property type="match status" value="1"/>
</dbReference>
<feature type="domain" description="Solute-binding protein family 5" evidence="5">
    <location>
        <begin position="81"/>
        <end position="236"/>
    </location>
</feature>
<evidence type="ECO:0000313" key="6">
    <source>
        <dbReference type="EMBL" id="SVC59248.1"/>
    </source>
</evidence>
<dbReference type="PANTHER" id="PTHR30290:SF10">
    <property type="entry name" value="PERIPLASMIC OLIGOPEPTIDE-BINDING PROTEIN-RELATED"/>
    <property type="match status" value="1"/>
</dbReference>
<dbReference type="GO" id="GO:0030313">
    <property type="term" value="C:cell envelope"/>
    <property type="evidence" value="ECO:0007669"/>
    <property type="project" value="UniProtKB-SubCell"/>
</dbReference>